<dbReference type="Proteomes" id="UP001431221">
    <property type="component" value="Unassembled WGS sequence"/>
</dbReference>
<evidence type="ECO:0000313" key="1">
    <source>
        <dbReference type="EMBL" id="MCK7612259.1"/>
    </source>
</evidence>
<reference evidence="1" key="1">
    <citation type="submission" date="2022-04" db="EMBL/GenBank/DDBJ databases">
        <title>Roseibium sp. CAU 1639 isolated from mud.</title>
        <authorList>
            <person name="Kim W."/>
        </authorList>
    </citation>
    <scope>NUCLEOTIDE SEQUENCE</scope>
    <source>
        <strain evidence="1">CAU 1639</strain>
    </source>
</reference>
<dbReference type="Pfam" id="PF04820">
    <property type="entry name" value="Trp_halogenase"/>
    <property type="match status" value="1"/>
</dbReference>
<dbReference type="NCBIfam" id="NF038174">
    <property type="entry name" value="maturase_GoxB"/>
    <property type="match status" value="1"/>
</dbReference>
<keyword evidence="2" id="KW-1185">Reference proteome</keyword>
<comment type="caution">
    <text evidence="1">The sequence shown here is derived from an EMBL/GenBank/DDBJ whole genome shotgun (WGS) entry which is preliminary data.</text>
</comment>
<sequence>MERSRVIVVGGGLSAMAACLTLADAGVPALWIAPEARVKTKPGESLASAAIPLLERLGLESLLKAPGHRKVEVLFSSWGTNNLVERNRAGLAHEMGYVIDRAEFEVRFSEEVNTRPEIDCCSGAVVSAERHENHWRVRTDNGLDLEADFLIDGTGRQSVVGRQYATLHRQDKLAAAYDFLVQGDDDVEPTPATLVEAVPGGWWYATLLQDGRLALNYYSDPDLMPKGLGHDVEAWKTLIGNSRYVSRWIETGGFLIGDPPSVTSAGTTFLSTPAGPGWIAVGDAAAAFDPLSSHGMTSALWTGIEGAEAAARSLSGLPGALIRYQERVAGGISRYTSDRAQIYRGERRFPDCVFWKRRHAIAA</sequence>
<name>A0ABT0GS42_9HYPH</name>
<dbReference type="PANTHER" id="PTHR43747:SF1">
    <property type="entry name" value="SLR1998 PROTEIN"/>
    <property type="match status" value="1"/>
</dbReference>
<dbReference type="PRINTS" id="PR00420">
    <property type="entry name" value="RNGMNOXGNASE"/>
</dbReference>
<dbReference type="InterPro" id="IPR006905">
    <property type="entry name" value="Flavin_halogenase"/>
</dbReference>
<dbReference type="RefSeq" id="WP_248153204.1">
    <property type="nucleotide sequence ID" value="NZ_JALNMJ010000005.1"/>
</dbReference>
<proteinExistence type="predicted"/>
<dbReference type="InterPro" id="IPR050816">
    <property type="entry name" value="Flavin-dep_Halogenase_NPB"/>
</dbReference>
<dbReference type="PROSITE" id="PS51257">
    <property type="entry name" value="PROKAR_LIPOPROTEIN"/>
    <property type="match status" value="1"/>
</dbReference>
<dbReference type="SUPFAM" id="SSF51905">
    <property type="entry name" value="FAD/NAD(P)-binding domain"/>
    <property type="match status" value="1"/>
</dbReference>
<protein>
    <submittedName>
        <fullName evidence="1">Glycine oxidase maturase GoxB</fullName>
    </submittedName>
</protein>
<dbReference type="InterPro" id="IPR036188">
    <property type="entry name" value="FAD/NAD-bd_sf"/>
</dbReference>
<evidence type="ECO:0000313" key="2">
    <source>
        <dbReference type="Proteomes" id="UP001431221"/>
    </source>
</evidence>
<gene>
    <name evidence="1" type="primary">goxB</name>
    <name evidence="1" type="ORF">M0H32_08815</name>
</gene>
<organism evidence="1 2">
    <name type="scientific">Roseibium sediminicola</name>
    <dbReference type="NCBI Taxonomy" id="2933272"/>
    <lineage>
        <taxon>Bacteria</taxon>
        <taxon>Pseudomonadati</taxon>
        <taxon>Pseudomonadota</taxon>
        <taxon>Alphaproteobacteria</taxon>
        <taxon>Hyphomicrobiales</taxon>
        <taxon>Stappiaceae</taxon>
        <taxon>Roseibium</taxon>
    </lineage>
</organism>
<dbReference type="PANTHER" id="PTHR43747">
    <property type="entry name" value="FAD-BINDING PROTEIN"/>
    <property type="match status" value="1"/>
</dbReference>
<accession>A0ABT0GS42</accession>
<dbReference type="Gene3D" id="3.50.50.60">
    <property type="entry name" value="FAD/NAD(P)-binding domain"/>
    <property type="match status" value="1"/>
</dbReference>
<dbReference type="Gene3D" id="3.30.9.100">
    <property type="match status" value="1"/>
</dbReference>
<dbReference type="EMBL" id="JALNMJ010000005">
    <property type="protein sequence ID" value="MCK7612259.1"/>
    <property type="molecule type" value="Genomic_DNA"/>
</dbReference>